<dbReference type="Pfam" id="PF00392">
    <property type="entry name" value="GntR"/>
    <property type="match status" value="1"/>
</dbReference>
<dbReference type="AlphaFoldDB" id="D1BFT8"/>
<dbReference type="eggNOG" id="COG2188">
    <property type="taxonomic scope" value="Bacteria"/>
</dbReference>
<dbReference type="SMART" id="SM00345">
    <property type="entry name" value="HTH_GNTR"/>
    <property type="match status" value="1"/>
</dbReference>
<evidence type="ECO:0000313" key="5">
    <source>
        <dbReference type="EMBL" id="ACZ21449.1"/>
    </source>
</evidence>
<gene>
    <name evidence="5" type="ordered locus">Sked_15140</name>
</gene>
<keyword evidence="1" id="KW-0805">Transcription regulation</keyword>
<dbReference type="Gene3D" id="3.40.1410.10">
    <property type="entry name" value="Chorismate lyase-like"/>
    <property type="match status" value="1"/>
</dbReference>
<keyword evidence="3" id="KW-0804">Transcription</keyword>
<dbReference type="HOGENOM" id="CLU_063236_4_2_11"/>
<dbReference type="InterPro" id="IPR028978">
    <property type="entry name" value="Chorismate_lyase_/UTRA_dom_sf"/>
</dbReference>
<dbReference type="InterPro" id="IPR000524">
    <property type="entry name" value="Tscrpt_reg_HTH_GntR"/>
</dbReference>
<dbReference type="CDD" id="cd07377">
    <property type="entry name" value="WHTH_GntR"/>
    <property type="match status" value="1"/>
</dbReference>
<dbReference type="STRING" id="446469.Sked_15140"/>
<dbReference type="SUPFAM" id="SSF64288">
    <property type="entry name" value="Chorismate lyase-like"/>
    <property type="match status" value="1"/>
</dbReference>
<dbReference type="SMART" id="SM00866">
    <property type="entry name" value="UTRA"/>
    <property type="match status" value="1"/>
</dbReference>
<dbReference type="GO" id="GO:0003677">
    <property type="term" value="F:DNA binding"/>
    <property type="evidence" value="ECO:0007669"/>
    <property type="project" value="UniProtKB-KW"/>
</dbReference>
<keyword evidence="6" id="KW-1185">Reference proteome</keyword>
<dbReference type="PANTHER" id="PTHR44846:SF17">
    <property type="entry name" value="GNTR-FAMILY TRANSCRIPTIONAL REGULATOR"/>
    <property type="match status" value="1"/>
</dbReference>
<protein>
    <submittedName>
        <fullName evidence="5">Transcriptional regulator</fullName>
    </submittedName>
</protein>
<dbReference type="PROSITE" id="PS50949">
    <property type="entry name" value="HTH_GNTR"/>
    <property type="match status" value="1"/>
</dbReference>
<dbReference type="SUPFAM" id="SSF46785">
    <property type="entry name" value="Winged helix' DNA-binding domain"/>
    <property type="match status" value="1"/>
</dbReference>
<name>D1BFT8_SANKS</name>
<evidence type="ECO:0000256" key="2">
    <source>
        <dbReference type="ARBA" id="ARBA00023125"/>
    </source>
</evidence>
<keyword evidence="2" id="KW-0238">DNA-binding</keyword>
<evidence type="ECO:0000256" key="3">
    <source>
        <dbReference type="ARBA" id="ARBA00023163"/>
    </source>
</evidence>
<proteinExistence type="predicted"/>
<dbReference type="GO" id="GO:0045892">
    <property type="term" value="P:negative regulation of DNA-templated transcription"/>
    <property type="evidence" value="ECO:0007669"/>
    <property type="project" value="TreeGrafter"/>
</dbReference>
<evidence type="ECO:0000313" key="6">
    <source>
        <dbReference type="Proteomes" id="UP000000322"/>
    </source>
</evidence>
<dbReference type="InterPro" id="IPR011663">
    <property type="entry name" value="UTRA"/>
</dbReference>
<dbReference type="KEGG" id="ske:Sked_15140"/>
<evidence type="ECO:0000259" key="4">
    <source>
        <dbReference type="PROSITE" id="PS50949"/>
    </source>
</evidence>
<dbReference type="Proteomes" id="UP000000322">
    <property type="component" value="Chromosome"/>
</dbReference>
<dbReference type="InterPro" id="IPR050679">
    <property type="entry name" value="Bact_HTH_transcr_reg"/>
</dbReference>
<organism evidence="5 6">
    <name type="scientific">Sanguibacter keddieii (strain ATCC 51767 / DSM 10542 / NCFB 3025 / ST-74)</name>
    <dbReference type="NCBI Taxonomy" id="446469"/>
    <lineage>
        <taxon>Bacteria</taxon>
        <taxon>Bacillati</taxon>
        <taxon>Actinomycetota</taxon>
        <taxon>Actinomycetes</taxon>
        <taxon>Micrococcales</taxon>
        <taxon>Sanguibacteraceae</taxon>
        <taxon>Sanguibacter</taxon>
    </lineage>
</organism>
<dbReference type="GO" id="GO:0003700">
    <property type="term" value="F:DNA-binding transcription factor activity"/>
    <property type="evidence" value="ECO:0007669"/>
    <property type="project" value="InterPro"/>
</dbReference>
<dbReference type="EMBL" id="CP001819">
    <property type="protein sequence ID" value="ACZ21449.1"/>
    <property type="molecule type" value="Genomic_DNA"/>
</dbReference>
<accession>D1BFT8</accession>
<feature type="domain" description="HTH gntR-type" evidence="4">
    <location>
        <begin position="2"/>
        <end position="70"/>
    </location>
</feature>
<reference evidence="5 6" key="1">
    <citation type="journal article" date="2009" name="Stand. Genomic Sci.">
        <title>Complete genome sequence of Sanguibacter keddieii type strain (ST-74).</title>
        <authorList>
            <person name="Ivanova N."/>
            <person name="Sikorski J."/>
            <person name="Sims D."/>
            <person name="Brettin T."/>
            <person name="Detter J.C."/>
            <person name="Han C."/>
            <person name="Lapidus A."/>
            <person name="Copeland A."/>
            <person name="Glavina Del Rio T."/>
            <person name="Nolan M."/>
            <person name="Chen F."/>
            <person name="Lucas S."/>
            <person name="Tice H."/>
            <person name="Cheng J.F."/>
            <person name="Bruce D."/>
            <person name="Goodwin L."/>
            <person name="Pitluck S."/>
            <person name="Pati A."/>
            <person name="Mavromatis K."/>
            <person name="Chen A."/>
            <person name="Palaniappan K."/>
            <person name="D'haeseleer P."/>
            <person name="Chain P."/>
            <person name="Bristow J."/>
            <person name="Eisen J.A."/>
            <person name="Markowitz V."/>
            <person name="Hugenholtz P."/>
            <person name="Goker M."/>
            <person name="Pukall R."/>
            <person name="Klenk H.P."/>
            <person name="Kyrpides N.C."/>
        </authorList>
    </citation>
    <scope>NUCLEOTIDE SEQUENCE [LARGE SCALE GENOMIC DNA]</scope>
    <source>
        <strain evidence="6">ATCC 51767 / DSM 10542 / NCFB 3025 / ST-74</strain>
    </source>
</reference>
<dbReference type="InterPro" id="IPR036388">
    <property type="entry name" value="WH-like_DNA-bd_sf"/>
</dbReference>
<dbReference type="OrthoDB" id="7363114at2"/>
<dbReference type="PANTHER" id="PTHR44846">
    <property type="entry name" value="MANNOSYL-D-GLYCERATE TRANSPORT/METABOLISM SYSTEM REPRESSOR MNGR-RELATED"/>
    <property type="match status" value="1"/>
</dbReference>
<dbReference type="InterPro" id="IPR036390">
    <property type="entry name" value="WH_DNA-bd_sf"/>
</dbReference>
<dbReference type="Gene3D" id="1.10.10.10">
    <property type="entry name" value="Winged helix-like DNA-binding domain superfamily/Winged helix DNA-binding domain"/>
    <property type="match status" value="1"/>
</dbReference>
<dbReference type="PRINTS" id="PR00035">
    <property type="entry name" value="HTHGNTR"/>
</dbReference>
<evidence type="ECO:0000256" key="1">
    <source>
        <dbReference type="ARBA" id="ARBA00023015"/>
    </source>
</evidence>
<dbReference type="Pfam" id="PF07702">
    <property type="entry name" value="UTRA"/>
    <property type="match status" value="1"/>
</dbReference>
<sequence length="239" mass="25908">MYGKRDLVVETLAEQIRRGEFAHGQRLDGEHRLAQEFDVSRGTIRQALGELQRRRLIATRTGIGSFVTFDGHPLDQRGGWAQALADAGSDLTTSVLDIAPVDRASIPGLPDDVDLDEAVAVRRVRSAQQPDGTQRVLSFECASIPATGALRDLPTTGLTDGSLWTTLQAEGLVGTTGEQCVDVHALDEREAGILGREPGTAFLRTVRTSFTSDGRFVEHVVSLLDPARFTLRLSFGEDA</sequence>